<evidence type="ECO:0000256" key="1">
    <source>
        <dbReference type="SAM" id="Phobius"/>
    </source>
</evidence>
<protein>
    <submittedName>
        <fullName evidence="2">Uncharacterized protein</fullName>
    </submittedName>
</protein>
<reference evidence="2" key="1">
    <citation type="submission" date="2019-04" db="EMBL/GenBank/DDBJ databases">
        <title>Friends and foes A comparative genomics study of 23 Aspergillus species from section Flavi.</title>
        <authorList>
            <consortium name="DOE Joint Genome Institute"/>
            <person name="Kjaerbolling I."/>
            <person name="Vesth T."/>
            <person name="Frisvad J.C."/>
            <person name="Nybo J.L."/>
            <person name="Theobald S."/>
            <person name="Kildgaard S."/>
            <person name="Isbrandt T."/>
            <person name="Kuo A."/>
            <person name="Sato A."/>
            <person name="Lyhne E.K."/>
            <person name="Kogle M.E."/>
            <person name="Wiebenga A."/>
            <person name="Kun R.S."/>
            <person name="Lubbers R.J."/>
            <person name="Makela M.R."/>
            <person name="Barry K."/>
            <person name="Chovatia M."/>
            <person name="Clum A."/>
            <person name="Daum C."/>
            <person name="Haridas S."/>
            <person name="He G."/>
            <person name="LaButti K."/>
            <person name="Lipzen A."/>
            <person name="Mondo S."/>
            <person name="Riley R."/>
            <person name="Salamov A."/>
            <person name="Simmons B.A."/>
            <person name="Magnuson J.K."/>
            <person name="Henrissat B."/>
            <person name="Mortensen U.H."/>
            <person name="Larsen T.O."/>
            <person name="Devries R.P."/>
            <person name="Grigoriev I.V."/>
            <person name="Machida M."/>
            <person name="Baker S.E."/>
            <person name="Andersen M.R."/>
        </authorList>
    </citation>
    <scope>NUCLEOTIDE SEQUENCE [LARGE SCALE GENOMIC DNA]</scope>
    <source>
        <strain evidence="2">CBS 121.62</strain>
    </source>
</reference>
<keyword evidence="1" id="KW-0812">Transmembrane</keyword>
<name>A0A5N6GHY2_ASPFL</name>
<keyword evidence="1" id="KW-1133">Transmembrane helix</keyword>
<dbReference type="EMBL" id="ML734707">
    <property type="protein sequence ID" value="KAB8241014.1"/>
    <property type="molecule type" value="Genomic_DNA"/>
</dbReference>
<dbReference type="AlphaFoldDB" id="A0A5N6GHY2"/>
<keyword evidence="1" id="KW-0472">Membrane</keyword>
<gene>
    <name evidence="2" type="ORF">BDV35DRAFT_91336</name>
</gene>
<proteinExistence type="predicted"/>
<dbReference type="Proteomes" id="UP000325434">
    <property type="component" value="Unassembled WGS sequence"/>
</dbReference>
<organism evidence="2">
    <name type="scientific">Aspergillus flavus</name>
    <dbReference type="NCBI Taxonomy" id="5059"/>
    <lineage>
        <taxon>Eukaryota</taxon>
        <taxon>Fungi</taxon>
        <taxon>Dikarya</taxon>
        <taxon>Ascomycota</taxon>
        <taxon>Pezizomycotina</taxon>
        <taxon>Eurotiomycetes</taxon>
        <taxon>Eurotiomycetidae</taxon>
        <taxon>Eurotiales</taxon>
        <taxon>Aspergillaceae</taxon>
        <taxon>Aspergillus</taxon>
        <taxon>Aspergillus subgen. Circumdati</taxon>
    </lineage>
</organism>
<evidence type="ECO:0000313" key="2">
    <source>
        <dbReference type="EMBL" id="KAB8241014.1"/>
    </source>
</evidence>
<sequence>MKGHTWTTNTVTFSHDFAEFFHELLYNLVCEKHKYLTMPLSLYVRLIVFFLLIMQLRGVTYATLLYPLGVCSTGKYHEITQVARLMPFLMS</sequence>
<feature type="transmembrane region" description="Helical" evidence="1">
    <location>
        <begin position="42"/>
        <end position="66"/>
    </location>
</feature>
<accession>A0A5N6GHY2</accession>